<dbReference type="Proteomes" id="UP001062165">
    <property type="component" value="Chromosome"/>
</dbReference>
<dbReference type="InterPro" id="IPR026835">
    <property type="entry name" value="YqcG_C"/>
</dbReference>
<feature type="compositionally biased region" description="Basic and acidic residues" evidence="1">
    <location>
        <begin position="131"/>
        <end position="143"/>
    </location>
</feature>
<gene>
    <name evidence="3" type="ORF">N7E81_10240</name>
</gene>
<reference evidence="3" key="1">
    <citation type="submission" date="2022-10" db="EMBL/GenBank/DDBJ databases">
        <title>Comparative genomics and taxonomic characterization of three novel marine species of genus Reichenbachiella exhibiting antioxidant and polysaccharide degradation activities.</title>
        <authorList>
            <person name="Muhammad N."/>
            <person name="Lee Y.-J."/>
            <person name="Ko J."/>
            <person name="Kim S.-G."/>
        </authorList>
    </citation>
    <scope>NUCLEOTIDE SEQUENCE</scope>
    <source>
        <strain evidence="3">Wsw4-B4</strain>
    </source>
</reference>
<evidence type="ECO:0000313" key="3">
    <source>
        <dbReference type="EMBL" id="UXX77748.1"/>
    </source>
</evidence>
<protein>
    <submittedName>
        <fullName evidence="3">GH-E family nuclease</fullName>
    </submittedName>
</protein>
<dbReference type="EMBL" id="CP106735">
    <property type="protein sequence ID" value="UXX77748.1"/>
    <property type="molecule type" value="Genomic_DNA"/>
</dbReference>
<feature type="domain" description="Toxin YqcG C-terminal" evidence="2">
    <location>
        <begin position="154"/>
        <end position="208"/>
    </location>
</feature>
<name>A0ABY6CY75_9BACT</name>
<sequence length="209" mass="23231">MADGKIEDRDIDGNVGDLVKKADGSIEGVIVGTRGSKGGPKGAKSAYVDDLQLDEAKAIDEFEALTDKGMTDISRGDKIRGGAKSERVSLRKEIRDEIFARAKTNRKDANEYPIYFDEKAQIDIPNYGTHYPDKTPLGHDHPKAGQPVPENLVGKPRADIGHAPGEAWKDRLQNHKKEGLTREEIIEEENNPLLYILEERSSNRSRKLD</sequence>
<feature type="region of interest" description="Disordered" evidence="1">
    <location>
        <begin position="125"/>
        <end position="168"/>
    </location>
</feature>
<evidence type="ECO:0000256" key="1">
    <source>
        <dbReference type="SAM" id="MobiDB-lite"/>
    </source>
</evidence>
<dbReference type="RefSeq" id="WP_263049495.1">
    <property type="nucleotide sequence ID" value="NZ_CP106735.1"/>
</dbReference>
<evidence type="ECO:0000313" key="4">
    <source>
        <dbReference type="Proteomes" id="UP001062165"/>
    </source>
</evidence>
<evidence type="ECO:0000259" key="2">
    <source>
        <dbReference type="Pfam" id="PF14410"/>
    </source>
</evidence>
<proteinExistence type="predicted"/>
<accession>A0ABY6CY75</accession>
<keyword evidence="4" id="KW-1185">Reference proteome</keyword>
<dbReference type="Pfam" id="PF14410">
    <property type="entry name" value="GH-E"/>
    <property type="match status" value="1"/>
</dbReference>
<organism evidence="3 4">
    <name type="scientific">Reichenbachiella carrageenanivorans</name>
    <dbReference type="NCBI Taxonomy" id="2979869"/>
    <lineage>
        <taxon>Bacteria</taxon>
        <taxon>Pseudomonadati</taxon>
        <taxon>Bacteroidota</taxon>
        <taxon>Cytophagia</taxon>
        <taxon>Cytophagales</taxon>
        <taxon>Reichenbachiellaceae</taxon>
        <taxon>Reichenbachiella</taxon>
    </lineage>
</organism>